<dbReference type="Proteomes" id="UP000016504">
    <property type="component" value="Unassembled WGS sequence"/>
</dbReference>
<gene>
    <name evidence="1" type="ORF">O204_22320</name>
</gene>
<name>U1UXE3_9PSED</name>
<evidence type="ECO:0000313" key="2">
    <source>
        <dbReference type="Proteomes" id="UP000016504"/>
    </source>
</evidence>
<proteinExistence type="predicted"/>
<evidence type="ECO:0000313" key="1">
    <source>
        <dbReference type="EMBL" id="ERH59762.1"/>
    </source>
</evidence>
<reference evidence="1 2" key="1">
    <citation type="submission" date="2013-08" db="EMBL/GenBank/DDBJ databases">
        <title>Biodegradation of aromatic compounds in biofilm forming Pseudomonas isolated from sewage sludge.</title>
        <authorList>
            <person name="Qureshi A."/>
            <person name="Ghosh S."/>
            <person name="Khardenavis A.A."/>
            <person name="Kapley A."/>
            <person name="Purohit H.J."/>
        </authorList>
    </citation>
    <scope>NUCLEOTIDE SEQUENCE [LARGE SCALE GENOMIC DNA]</scope>
    <source>
        <strain evidence="1 2">EGD-AQ6</strain>
    </source>
</reference>
<comment type="caution">
    <text evidence="1">The sequence shown here is derived from an EMBL/GenBank/DDBJ whole genome shotgun (WGS) entry which is preliminary data.</text>
</comment>
<organism evidence="1 2">
    <name type="scientific">Pseudomonas simiae</name>
    <dbReference type="NCBI Taxonomy" id="321846"/>
    <lineage>
        <taxon>Bacteria</taxon>
        <taxon>Pseudomonadati</taxon>
        <taxon>Pseudomonadota</taxon>
        <taxon>Gammaproteobacteria</taxon>
        <taxon>Pseudomonadales</taxon>
        <taxon>Pseudomonadaceae</taxon>
        <taxon>Pseudomonas</taxon>
    </lineage>
</organism>
<dbReference type="AlphaFoldDB" id="U1UXE3"/>
<sequence>MRQIASVQPLQLAIGEGIFGSQVDGAGLPILNAYL</sequence>
<dbReference type="EMBL" id="AVQG01000009">
    <property type="protein sequence ID" value="ERH59762.1"/>
    <property type="molecule type" value="Genomic_DNA"/>
</dbReference>
<accession>U1UXE3</accession>
<protein>
    <submittedName>
        <fullName evidence="1">Uncharacterized protein</fullName>
    </submittedName>
</protein>